<dbReference type="InterPro" id="IPR051083">
    <property type="entry name" value="GrpII_Intron_Splice-Mob/Def"/>
</dbReference>
<reference evidence="4" key="1">
    <citation type="submission" date="2011-06" db="EMBL/GenBank/DDBJ databases">
        <authorList>
            <consortium name="US DOE Joint Genome Institute (JGI-PGF)"/>
            <person name="Lucas S."/>
            <person name="Han J."/>
            <person name="Lapidus A."/>
            <person name="Cheng J.-F."/>
            <person name="Goodwin L."/>
            <person name="Pitluck S."/>
            <person name="Peters L."/>
            <person name="Land M.L."/>
            <person name="Hauser L."/>
            <person name="Vogl K."/>
            <person name="Liu Z."/>
            <person name="Overmann J."/>
            <person name="Frigaard N.-U."/>
            <person name="Bryant D.A."/>
            <person name="Woyke T.J."/>
        </authorList>
    </citation>
    <scope>NUCLEOTIDE SEQUENCE [LARGE SCALE GENOMIC DNA]</scope>
    <source>
        <strain evidence="4">970</strain>
    </source>
</reference>
<dbReference type="STRING" id="631362.Thi970DRAFT_00929"/>
<keyword evidence="3" id="KW-0695">RNA-directed DNA polymerase</keyword>
<keyword evidence="4" id="KW-1185">Reference proteome</keyword>
<feature type="domain" description="Reverse transcriptase" evidence="2">
    <location>
        <begin position="84"/>
        <end position="338"/>
    </location>
</feature>
<gene>
    <name evidence="3" type="ORF">Thi970DRAFT_00929</name>
</gene>
<dbReference type="Pfam" id="PF00078">
    <property type="entry name" value="RVT_1"/>
    <property type="match status" value="1"/>
</dbReference>
<dbReference type="AlphaFoldDB" id="H8YXU7"/>
<evidence type="ECO:0000313" key="4">
    <source>
        <dbReference type="Proteomes" id="UP000002964"/>
    </source>
</evidence>
<dbReference type="PANTHER" id="PTHR34047:SF8">
    <property type="entry name" value="PROTEIN YKFC"/>
    <property type="match status" value="1"/>
</dbReference>
<dbReference type="PROSITE" id="PS50878">
    <property type="entry name" value="RT_POL"/>
    <property type="match status" value="1"/>
</dbReference>
<dbReference type="eggNOG" id="COG3344">
    <property type="taxonomic scope" value="Bacteria"/>
</dbReference>
<dbReference type="HOGENOM" id="CLU_013584_6_0_6"/>
<dbReference type="GO" id="GO:0003964">
    <property type="term" value="F:RNA-directed DNA polymerase activity"/>
    <property type="evidence" value="ECO:0007669"/>
    <property type="project" value="UniProtKB-KW"/>
</dbReference>
<keyword evidence="3" id="KW-0808">Transferase</keyword>
<evidence type="ECO:0000313" key="3">
    <source>
        <dbReference type="EMBL" id="EIC23273.1"/>
    </source>
</evidence>
<protein>
    <submittedName>
        <fullName evidence="3">Retron-type reverse transcriptase</fullName>
    </submittedName>
</protein>
<keyword evidence="3" id="KW-0548">Nucleotidyltransferase</keyword>
<dbReference type="PANTHER" id="PTHR34047">
    <property type="entry name" value="NUCLEAR INTRON MATURASE 1, MITOCHONDRIAL-RELATED"/>
    <property type="match status" value="1"/>
</dbReference>
<dbReference type="Proteomes" id="UP000002964">
    <property type="component" value="Unassembled WGS sequence"/>
</dbReference>
<dbReference type="EMBL" id="JH603168">
    <property type="protein sequence ID" value="EIC23273.1"/>
    <property type="molecule type" value="Genomic_DNA"/>
</dbReference>
<dbReference type="InterPro" id="IPR043502">
    <property type="entry name" value="DNA/RNA_pol_sf"/>
</dbReference>
<dbReference type="CDD" id="cd01651">
    <property type="entry name" value="RT_G2_intron"/>
    <property type="match status" value="1"/>
</dbReference>
<evidence type="ECO:0000256" key="1">
    <source>
        <dbReference type="ARBA" id="ARBA00034120"/>
    </source>
</evidence>
<organism evidence="3 4">
    <name type="scientific">Thiorhodovibrio frisius</name>
    <dbReference type="NCBI Taxonomy" id="631362"/>
    <lineage>
        <taxon>Bacteria</taxon>
        <taxon>Pseudomonadati</taxon>
        <taxon>Pseudomonadota</taxon>
        <taxon>Gammaproteobacteria</taxon>
        <taxon>Chromatiales</taxon>
        <taxon>Chromatiaceae</taxon>
        <taxon>Thiorhodovibrio</taxon>
    </lineage>
</organism>
<dbReference type="InterPro" id="IPR000477">
    <property type="entry name" value="RT_dom"/>
</dbReference>
<proteinExistence type="inferred from homology"/>
<accession>H8YXU7</accession>
<evidence type="ECO:0000259" key="2">
    <source>
        <dbReference type="PROSITE" id="PS50878"/>
    </source>
</evidence>
<reference evidence="3 4" key="2">
    <citation type="submission" date="2011-11" db="EMBL/GenBank/DDBJ databases">
        <authorList>
            <consortium name="US DOE Joint Genome Institute"/>
            <person name="Lucas S."/>
            <person name="Han J."/>
            <person name="Lapidus A."/>
            <person name="Cheng J.-F."/>
            <person name="Goodwin L."/>
            <person name="Pitluck S."/>
            <person name="Peters L."/>
            <person name="Ovchinnikova G."/>
            <person name="Zhang X."/>
            <person name="Detter J.C."/>
            <person name="Han C."/>
            <person name="Tapia R."/>
            <person name="Land M."/>
            <person name="Hauser L."/>
            <person name="Kyrpides N."/>
            <person name="Ivanova N."/>
            <person name="Pagani I."/>
            <person name="Vogl K."/>
            <person name="Liu Z."/>
            <person name="Overmann J."/>
            <person name="Frigaard N.-U."/>
            <person name="Bryant D."/>
            <person name="Woyke T."/>
        </authorList>
    </citation>
    <scope>NUCLEOTIDE SEQUENCE [LARGE SCALE GENOMIC DNA]</scope>
    <source>
        <strain evidence="3 4">970</strain>
    </source>
</reference>
<name>H8YXU7_9GAMM</name>
<dbReference type="SUPFAM" id="SSF56672">
    <property type="entry name" value="DNA/RNA polymerases"/>
    <property type="match status" value="1"/>
</dbReference>
<dbReference type="InterPro" id="IPR030931">
    <property type="entry name" value="Group_II_RT_mat"/>
</dbReference>
<sequence length="466" mass="53360">MSATLALGSGQDSCHRPAKLIVTEHTLKAREEPRTRFTSLMGLLFDPDGLRESFGRQDGRKAAGIDGIKKEDYAQGVQARLEDLSARIRRLGYRPQPARRTYIPKGDGRMRPLGVPSFEDRLVQDRLSQILQAIWEPEFLECSYGFRPGRSAHDALRRVAEVITNERTQWVVEADIKGFFDHVSHAHLLRFLEHRIGDPNLLRIIQRFLKAGIMEDGVFAASVEGTPQGGLVSPVLSNIYLHYALDLWFEKRFARQCAGKAYLIRYADDFVACFEREADARAFLSEMRERLAEFDLEIEPSKTALLEFGSALLTPRGLGRQRAQGQGARTFSFLGFTHYVGRSRTGRFVVGRKTDGKRLRKKLKALNARLRELRGEGGNAMVAFLARHLQGHIQYYGVSGNSRGLSSYVYFAQRLLFKWLNRRSQKRSLNWKQFAAYIRRMLPKARILHNLYPVRWWMPQTGSRMV</sequence>
<comment type="similarity">
    <text evidence="1">Belongs to the bacterial reverse transcriptase family.</text>
</comment>
<dbReference type="NCBIfam" id="TIGR04416">
    <property type="entry name" value="group_II_RT_mat"/>
    <property type="match status" value="1"/>
</dbReference>